<organism evidence="6 8">
    <name type="scientific">Paracoccus halophilus</name>
    <dbReference type="NCBI Taxonomy" id="376733"/>
    <lineage>
        <taxon>Bacteria</taxon>
        <taxon>Pseudomonadati</taxon>
        <taxon>Pseudomonadota</taxon>
        <taxon>Alphaproteobacteria</taxon>
        <taxon>Rhodobacterales</taxon>
        <taxon>Paracoccaceae</taxon>
        <taxon>Paracoccus</taxon>
    </lineage>
</organism>
<dbReference type="Proteomes" id="UP000182312">
    <property type="component" value="Unassembled WGS sequence"/>
</dbReference>
<comment type="cofactor">
    <cofactor evidence="1">
        <name>Mg(2+)</name>
        <dbReference type="ChEBI" id="CHEBI:18420"/>
    </cofactor>
</comment>
<dbReference type="InterPro" id="IPR047198">
    <property type="entry name" value="DDP-like_NUDIX"/>
</dbReference>
<dbReference type="AlphaFoldDB" id="A0A099F1C5"/>
<dbReference type="GO" id="GO:0046872">
    <property type="term" value="F:metal ion binding"/>
    <property type="evidence" value="ECO:0007669"/>
    <property type="project" value="UniProtKB-KW"/>
</dbReference>
<feature type="domain" description="Nudix hydrolase" evidence="5">
    <location>
        <begin position="17"/>
        <end position="148"/>
    </location>
</feature>
<dbReference type="InterPro" id="IPR015797">
    <property type="entry name" value="NUDIX_hydrolase-like_dom_sf"/>
</dbReference>
<dbReference type="Pfam" id="PF00293">
    <property type="entry name" value="NUDIX"/>
    <property type="match status" value="1"/>
</dbReference>
<dbReference type="PROSITE" id="PS51462">
    <property type="entry name" value="NUDIX"/>
    <property type="match status" value="1"/>
</dbReference>
<dbReference type="GO" id="GO:0008486">
    <property type="term" value="F:diphosphoinositol-polyphosphate diphosphatase activity"/>
    <property type="evidence" value="ECO:0007669"/>
    <property type="project" value="TreeGrafter"/>
</dbReference>
<dbReference type="Gene3D" id="3.90.79.10">
    <property type="entry name" value="Nucleoside Triphosphate Pyrophosphohydrolase"/>
    <property type="match status" value="1"/>
</dbReference>
<proteinExistence type="predicted"/>
<reference evidence="7 9" key="3">
    <citation type="submission" date="2016-10" db="EMBL/GenBank/DDBJ databases">
        <authorList>
            <person name="de Groot N.N."/>
        </authorList>
    </citation>
    <scope>NUCLEOTIDE SEQUENCE [LARGE SCALE GENOMIC DNA]</scope>
    <source>
        <strain evidence="7 9">CGMCC 1.6117</strain>
    </source>
</reference>
<keyword evidence="8" id="KW-1185">Reference proteome</keyword>
<dbReference type="GO" id="GO:0071543">
    <property type="term" value="P:diphosphoinositol polyphosphate metabolic process"/>
    <property type="evidence" value="ECO:0007669"/>
    <property type="project" value="TreeGrafter"/>
</dbReference>
<evidence type="ECO:0000259" key="5">
    <source>
        <dbReference type="PROSITE" id="PS51462"/>
    </source>
</evidence>
<dbReference type="GO" id="GO:0005737">
    <property type="term" value="C:cytoplasm"/>
    <property type="evidence" value="ECO:0007669"/>
    <property type="project" value="TreeGrafter"/>
</dbReference>
<dbReference type="Proteomes" id="UP000029846">
    <property type="component" value="Unassembled WGS sequence"/>
</dbReference>
<dbReference type="GO" id="GO:0034432">
    <property type="term" value="F:bis(5'-adenosyl)-pentaphosphatase activity"/>
    <property type="evidence" value="ECO:0007669"/>
    <property type="project" value="TreeGrafter"/>
</dbReference>
<evidence type="ECO:0000256" key="3">
    <source>
        <dbReference type="ARBA" id="ARBA00022801"/>
    </source>
</evidence>
<dbReference type="PANTHER" id="PTHR12629:SF0">
    <property type="entry name" value="DIPHOSPHOINOSITOL-POLYPHOSPHATE DIPHOSPHATASE"/>
    <property type="match status" value="1"/>
</dbReference>
<dbReference type="InterPro" id="IPR000086">
    <property type="entry name" value="NUDIX_hydrolase_dom"/>
</dbReference>
<gene>
    <name evidence="6" type="ORF">IT41_10210</name>
    <name evidence="7" type="ORF">SAMN04487972_11247</name>
</gene>
<evidence type="ECO:0000256" key="4">
    <source>
        <dbReference type="ARBA" id="ARBA00022842"/>
    </source>
</evidence>
<sequence>MIVEFRDRLARMIGRRPAEMQVAALCRDPDSGRILLITSRGTGRWILPKGWPMPGLSLADAAAQEAWEEAGAIGRVAQSALGRYSYDKEQERGFAIPIEVLVYPLAVETLTEDYPEQPERERRWFTPAEAAKMVAEDGLRRIFSELPAGRGH</sequence>
<dbReference type="RefSeq" id="WP_036740785.1">
    <property type="nucleotide sequence ID" value="NZ_FOJO01000012.1"/>
</dbReference>
<dbReference type="GO" id="GO:1901911">
    <property type="term" value="P:adenosine 5'-(hexahydrogen pentaphosphate) catabolic process"/>
    <property type="evidence" value="ECO:0007669"/>
    <property type="project" value="TreeGrafter"/>
</dbReference>
<dbReference type="SUPFAM" id="SSF55811">
    <property type="entry name" value="Nudix"/>
    <property type="match status" value="1"/>
</dbReference>
<dbReference type="EMBL" id="JRKN01000011">
    <property type="protein sequence ID" value="KGJ04485.1"/>
    <property type="molecule type" value="Genomic_DNA"/>
</dbReference>
<evidence type="ECO:0000256" key="2">
    <source>
        <dbReference type="ARBA" id="ARBA00022723"/>
    </source>
</evidence>
<name>A0A099F1C5_9RHOB</name>
<evidence type="ECO:0000313" key="8">
    <source>
        <dbReference type="Proteomes" id="UP000029846"/>
    </source>
</evidence>
<dbReference type="PANTHER" id="PTHR12629">
    <property type="entry name" value="DIPHOSPHOINOSITOL POLYPHOSPHATE PHOSPHOHYDROLASE"/>
    <property type="match status" value="1"/>
</dbReference>
<evidence type="ECO:0000313" key="7">
    <source>
        <dbReference type="EMBL" id="SFA54473.1"/>
    </source>
</evidence>
<dbReference type="EMBL" id="FOJO01000012">
    <property type="protein sequence ID" value="SFA54473.1"/>
    <property type="molecule type" value="Genomic_DNA"/>
</dbReference>
<dbReference type="STRING" id="376733.SAMN04487972_11247"/>
<dbReference type="GO" id="GO:1901907">
    <property type="term" value="P:diadenosine pentaphosphate catabolic process"/>
    <property type="evidence" value="ECO:0007669"/>
    <property type="project" value="TreeGrafter"/>
</dbReference>
<evidence type="ECO:0000313" key="6">
    <source>
        <dbReference type="EMBL" id="KGJ04485.1"/>
    </source>
</evidence>
<dbReference type="CDD" id="cd04666">
    <property type="entry name" value="NUDIX_DIPP2_like_Nudt4"/>
    <property type="match status" value="1"/>
</dbReference>
<reference evidence="6 8" key="1">
    <citation type="submission" date="2014-09" db="EMBL/GenBank/DDBJ databases">
        <authorList>
            <person name="McGinnis J.M."/>
            <person name="Wolfgang W.J."/>
        </authorList>
    </citation>
    <scope>NUCLEOTIDE SEQUENCE [LARGE SCALE GENOMIC DNA]</scope>
    <source>
        <strain evidence="6 8">JCM 14014</strain>
    </source>
</reference>
<accession>A0A099F1C5</accession>
<dbReference type="GO" id="GO:0034431">
    <property type="term" value="F:bis(5'-adenosyl)-hexaphosphatase activity"/>
    <property type="evidence" value="ECO:0007669"/>
    <property type="project" value="TreeGrafter"/>
</dbReference>
<keyword evidence="2" id="KW-0479">Metal-binding</keyword>
<dbReference type="GO" id="GO:0000298">
    <property type="term" value="F:endopolyphosphatase activity"/>
    <property type="evidence" value="ECO:0007669"/>
    <property type="project" value="TreeGrafter"/>
</dbReference>
<evidence type="ECO:0000256" key="1">
    <source>
        <dbReference type="ARBA" id="ARBA00001946"/>
    </source>
</evidence>
<keyword evidence="3 6" id="KW-0378">Hydrolase</keyword>
<dbReference type="GO" id="GO:1901909">
    <property type="term" value="P:diadenosine hexaphosphate catabolic process"/>
    <property type="evidence" value="ECO:0007669"/>
    <property type="project" value="TreeGrafter"/>
</dbReference>
<reference evidence="6 8" key="2">
    <citation type="submission" date="2014-10" db="EMBL/GenBank/DDBJ databases">
        <title>Paracoccus sanguinis sp. nov., isolated from clinical specimens of New York State patients.</title>
        <authorList>
            <person name="Mingle L.A."/>
            <person name="Cole J.A."/>
            <person name="Lapierre P."/>
            <person name="Musser K.A."/>
        </authorList>
    </citation>
    <scope>NUCLEOTIDE SEQUENCE [LARGE SCALE GENOMIC DNA]</scope>
    <source>
        <strain evidence="6 8">JCM 14014</strain>
    </source>
</reference>
<dbReference type="eggNOG" id="COG0494">
    <property type="taxonomic scope" value="Bacteria"/>
</dbReference>
<evidence type="ECO:0000313" key="9">
    <source>
        <dbReference type="Proteomes" id="UP000182312"/>
    </source>
</evidence>
<keyword evidence="4" id="KW-0460">Magnesium</keyword>
<protein>
    <submittedName>
        <fullName evidence="7">ADP-ribose pyrophosphatase YjhB, NUDIX family</fullName>
    </submittedName>
    <submittedName>
        <fullName evidence="6">NUDIX hydrolase</fullName>
    </submittedName>
</protein>